<dbReference type="EMBL" id="NPKH01000011">
    <property type="protein sequence ID" value="PAP97051.1"/>
    <property type="molecule type" value="Genomic_DNA"/>
</dbReference>
<dbReference type="AlphaFoldDB" id="A0A271KMH2"/>
<sequence>MPPRTLLDDIPYGKMLTTRPPRANLKMSAGMRLTNQGAYQDALLGEVIRKATAPLCSSR</sequence>
<evidence type="ECO:0000313" key="1">
    <source>
        <dbReference type="EMBL" id="PAP97051.1"/>
    </source>
</evidence>
<name>A0A271KMH2_9HYPH</name>
<comment type="caution">
    <text evidence="1">The sequence shown here is derived from an EMBL/GenBank/DDBJ whole genome shotgun (WGS) entry which is preliminary data.</text>
</comment>
<organism evidence="1 2">
    <name type="scientific">Mesorhizobium wenxiniae</name>
    <dbReference type="NCBI Taxonomy" id="2014805"/>
    <lineage>
        <taxon>Bacteria</taxon>
        <taxon>Pseudomonadati</taxon>
        <taxon>Pseudomonadota</taxon>
        <taxon>Alphaproteobacteria</taxon>
        <taxon>Hyphomicrobiales</taxon>
        <taxon>Phyllobacteriaceae</taxon>
        <taxon>Mesorhizobium</taxon>
    </lineage>
</organism>
<proteinExistence type="predicted"/>
<dbReference type="Proteomes" id="UP000215931">
    <property type="component" value="Unassembled WGS sequence"/>
</dbReference>
<reference evidence="1 2" key="1">
    <citation type="submission" date="2017-08" db="EMBL/GenBank/DDBJ databases">
        <title>Mesorhizobium wenxinae sp. nov., a novel rhizobial species isolated from root nodules of chickpea (Cicer arietinum L.).</title>
        <authorList>
            <person name="Zhang J."/>
        </authorList>
    </citation>
    <scope>NUCLEOTIDE SEQUENCE [LARGE SCALE GENOMIC DNA]</scope>
    <source>
        <strain evidence="2">WYCCWR 10019</strain>
    </source>
</reference>
<evidence type="ECO:0000313" key="2">
    <source>
        <dbReference type="Proteomes" id="UP000215931"/>
    </source>
</evidence>
<accession>A0A271KMH2</accession>
<protein>
    <submittedName>
        <fullName evidence="1">Uncharacterized protein</fullName>
    </submittedName>
</protein>
<keyword evidence="2" id="KW-1185">Reference proteome</keyword>
<gene>
    <name evidence="1" type="ORF">CIT31_05090</name>
</gene>